<keyword evidence="1 5" id="KW-0245">EGF-like domain</keyword>
<dbReference type="InterPro" id="IPR014716">
    <property type="entry name" value="Fibrinogen_a/b/g_C_1"/>
</dbReference>
<dbReference type="PROSITE" id="PS50026">
    <property type="entry name" value="EGF_3"/>
    <property type="match status" value="1"/>
</dbReference>
<feature type="domain" description="EGF-like" evidence="6">
    <location>
        <begin position="96"/>
        <end position="134"/>
    </location>
</feature>
<comment type="caution">
    <text evidence="9">The sequence shown here is derived from an EMBL/GenBank/DDBJ whole genome shotgun (WGS) entry which is preliminary data.</text>
</comment>
<dbReference type="GO" id="GO:0005615">
    <property type="term" value="C:extracellular space"/>
    <property type="evidence" value="ECO:0007669"/>
    <property type="project" value="TreeGrafter"/>
</dbReference>
<dbReference type="InterPro" id="IPR036056">
    <property type="entry name" value="Fibrinogen-like_C"/>
</dbReference>
<dbReference type="CDD" id="cd00087">
    <property type="entry name" value="FReD"/>
    <property type="match status" value="1"/>
</dbReference>
<evidence type="ECO:0000256" key="3">
    <source>
        <dbReference type="ARBA" id="ARBA00023157"/>
    </source>
</evidence>
<reference evidence="10" key="1">
    <citation type="journal article" date="2017" name="bioRxiv">
        <title>Comparative analysis of the genomes of Stylophora pistillata and Acropora digitifera provides evidence for extensive differences between species of corals.</title>
        <authorList>
            <person name="Voolstra C.R."/>
            <person name="Li Y."/>
            <person name="Liew Y.J."/>
            <person name="Baumgarten S."/>
            <person name="Zoccola D."/>
            <person name="Flot J.-F."/>
            <person name="Tambutte S."/>
            <person name="Allemand D."/>
            <person name="Aranda M."/>
        </authorList>
    </citation>
    <scope>NUCLEOTIDE SEQUENCE [LARGE SCALE GENOMIC DNA]</scope>
</reference>
<dbReference type="PROSITE" id="PS50948">
    <property type="entry name" value="PAN"/>
    <property type="match status" value="1"/>
</dbReference>
<dbReference type="EMBL" id="LSMT01000013">
    <property type="protein sequence ID" value="PFX33303.1"/>
    <property type="molecule type" value="Genomic_DNA"/>
</dbReference>
<dbReference type="PROSITE" id="PS51406">
    <property type="entry name" value="FIBRINOGEN_C_2"/>
    <property type="match status" value="1"/>
</dbReference>
<dbReference type="SUPFAM" id="SSF57196">
    <property type="entry name" value="EGF/Laminin"/>
    <property type="match status" value="1"/>
</dbReference>
<protein>
    <submittedName>
        <fullName evidence="9">Ficolin-2</fullName>
    </submittedName>
</protein>
<evidence type="ECO:0000259" key="7">
    <source>
        <dbReference type="PROSITE" id="PS50948"/>
    </source>
</evidence>
<evidence type="ECO:0000259" key="8">
    <source>
        <dbReference type="PROSITE" id="PS51406"/>
    </source>
</evidence>
<gene>
    <name evidence="9" type="primary">Fcn2</name>
    <name evidence="9" type="ORF">AWC38_SpisGene1850</name>
</gene>
<dbReference type="Pfam" id="PF00147">
    <property type="entry name" value="Fibrinogen_C"/>
    <property type="match status" value="1"/>
</dbReference>
<dbReference type="InterPro" id="IPR000742">
    <property type="entry name" value="EGF"/>
</dbReference>
<dbReference type="Gene3D" id="2.10.25.10">
    <property type="entry name" value="Laminin"/>
    <property type="match status" value="1"/>
</dbReference>
<sequence length="284" mass="32150">MAFRENWGTSSGDDCRNILVKDPIPNMVMTNHVIRSVEVPNEGSCKMICYMEPNCVSINIGPVAGTNQNCELNNAAEENHAPFRLVNKPDHAYFAIENPCSSSPCLNNGTCRAGLTNKGFRCICRERFTGETCQVKVKRNCAEIYKSGTTTDGVYTIKPDNLPAIEVFCDQTTAGGGWTVFQKRLDGSVDFYRYWNDYKQGFGDVSCEFWLGLDKIHRQISKNQNVLRVDLEDFEGNTAYAEYKKFEVKSQKDKYWLIRGFYSGNAGHSFPPSRPFTTRDQDNE</sequence>
<evidence type="ECO:0000313" key="9">
    <source>
        <dbReference type="EMBL" id="PFX33303.1"/>
    </source>
</evidence>
<keyword evidence="4" id="KW-0325">Glycoprotein</keyword>
<evidence type="ECO:0000256" key="2">
    <source>
        <dbReference type="ARBA" id="ARBA00022737"/>
    </source>
</evidence>
<name>A0A2B4SW29_STYPI</name>
<dbReference type="SMART" id="SM00186">
    <property type="entry name" value="FBG"/>
    <property type="match status" value="1"/>
</dbReference>
<accession>A0A2B4SW29</accession>
<feature type="domain" description="Fibrinogen C-terminal" evidence="8">
    <location>
        <begin position="132"/>
        <end position="284"/>
    </location>
</feature>
<evidence type="ECO:0000313" key="10">
    <source>
        <dbReference type="Proteomes" id="UP000225706"/>
    </source>
</evidence>
<dbReference type="SMART" id="SM00181">
    <property type="entry name" value="EGF"/>
    <property type="match status" value="1"/>
</dbReference>
<dbReference type="AlphaFoldDB" id="A0A2B4SW29"/>
<feature type="disulfide bond" evidence="5">
    <location>
        <begin position="124"/>
        <end position="133"/>
    </location>
</feature>
<feature type="domain" description="Apple" evidence="7">
    <location>
        <begin position="15"/>
        <end position="100"/>
    </location>
</feature>
<dbReference type="Gene3D" id="3.90.215.10">
    <property type="entry name" value="Gamma Fibrinogen, chain A, domain 1"/>
    <property type="match status" value="1"/>
</dbReference>
<dbReference type="PROSITE" id="PS00022">
    <property type="entry name" value="EGF_1"/>
    <property type="match status" value="1"/>
</dbReference>
<dbReference type="InterPro" id="IPR003609">
    <property type="entry name" value="Pan_app"/>
</dbReference>
<dbReference type="SUPFAM" id="SSF56496">
    <property type="entry name" value="Fibrinogen C-terminal domain-like"/>
    <property type="match status" value="1"/>
</dbReference>
<keyword evidence="10" id="KW-1185">Reference proteome</keyword>
<organism evidence="9 10">
    <name type="scientific">Stylophora pistillata</name>
    <name type="common">Smooth cauliflower coral</name>
    <dbReference type="NCBI Taxonomy" id="50429"/>
    <lineage>
        <taxon>Eukaryota</taxon>
        <taxon>Metazoa</taxon>
        <taxon>Cnidaria</taxon>
        <taxon>Anthozoa</taxon>
        <taxon>Hexacorallia</taxon>
        <taxon>Scleractinia</taxon>
        <taxon>Astrocoeniina</taxon>
        <taxon>Pocilloporidae</taxon>
        <taxon>Stylophora</taxon>
    </lineage>
</organism>
<dbReference type="InterPro" id="IPR050373">
    <property type="entry name" value="Fibrinogen_C-term_domain"/>
</dbReference>
<dbReference type="PANTHER" id="PTHR19143">
    <property type="entry name" value="FIBRINOGEN/TENASCIN/ANGIOPOEITIN"/>
    <property type="match status" value="1"/>
</dbReference>
<evidence type="ECO:0000256" key="4">
    <source>
        <dbReference type="ARBA" id="ARBA00023180"/>
    </source>
</evidence>
<dbReference type="NCBIfam" id="NF040941">
    <property type="entry name" value="GGGWT_bact"/>
    <property type="match status" value="1"/>
</dbReference>
<dbReference type="FunFam" id="2.10.25.10:FF:000143">
    <property type="entry name" value="Protein crumbs 1"/>
    <property type="match status" value="1"/>
</dbReference>
<evidence type="ECO:0000259" key="6">
    <source>
        <dbReference type="PROSITE" id="PS50026"/>
    </source>
</evidence>
<dbReference type="Pfam" id="PF00008">
    <property type="entry name" value="EGF"/>
    <property type="match status" value="1"/>
</dbReference>
<dbReference type="OrthoDB" id="7735550at2759"/>
<evidence type="ECO:0000256" key="1">
    <source>
        <dbReference type="ARBA" id="ARBA00022536"/>
    </source>
</evidence>
<keyword evidence="2" id="KW-0677">Repeat</keyword>
<feature type="disulfide bond" evidence="5">
    <location>
        <begin position="105"/>
        <end position="122"/>
    </location>
</feature>
<comment type="caution">
    <text evidence="5">Lacks conserved residue(s) required for the propagation of feature annotation.</text>
</comment>
<evidence type="ECO:0000256" key="5">
    <source>
        <dbReference type="PROSITE-ProRule" id="PRU00076"/>
    </source>
</evidence>
<dbReference type="CDD" id="cd00054">
    <property type="entry name" value="EGF_CA"/>
    <property type="match status" value="1"/>
</dbReference>
<dbReference type="InterPro" id="IPR002181">
    <property type="entry name" value="Fibrinogen_a/b/g_C_dom"/>
</dbReference>
<dbReference type="STRING" id="50429.A0A2B4SW29"/>
<dbReference type="Proteomes" id="UP000225706">
    <property type="component" value="Unassembled WGS sequence"/>
</dbReference>
<keyword evidence="3 5" id="KW-1015">Disulfide bond</keyword>
<proteinExistence type="predicted"/>